<dbReference type="EMBL" id="KZ805488">
    <property type="protein sequence ID" value="PVH95665.1"/>
    <property type="molecule type" value="Genomic_DNA"/>
</dbReference>
<evidence type="ECO:0000313" key="3">
    <source>
        <dbReference type="Proteomes" id="UP000244855"/>
    </source>
</evidence>
<dbReference type="PANTHER" id="PTHR38166">
    <property type="entry name" value="C2H2-TYPE DOMAIN-CONTAINING PROTEIN-RELATED"/>
    <property type="match status" value="1"/>
</dbReference>
<feature type="region of interest" description="Disordered" evidence="1">
    <location>
        <begin position="114"/>
        <end position="136"/>
    </location>
</feature>
<feature type="compositionally biased region" description="Low complexity" evidence="1">
    <location>
        <begin position="807"/>
        <end position="818"/>
    </location>
</feature>
<reference evidence="2 3" key="1">
    <citation type="journal article" date="2018" name="Sci. Rep.">
        <title>Comparative genomics provides insights into the lifestyle and reveals functional heterogeneity of dark septate endophytic fungi.</title>
        <authorList>
            <person name="Knapp D.G."/>
            <person name="Nemeth J.B."/>
            <person name="Barry K."/>
            <person name="Hainaut M."/>
            <person name="Henrissat B."/>
            <person name="Johnson J."/>
            <person name="Kuo A."/>
            <person name="Lim J.H.P."/>
            <person name="Lipzen A."/>
            <person name="Nolan M."/>
            <person name="Ohm R.A."/>
            <person name="Tamas L."/>
            <person name="Grigoriev I.V."/>
            <person name="Spatafora J.W."/>
            <person name="Nagy L.G."/>
            <person name="Kovacs G.M."/>
        </authorList>
    </citation>
    <scope>NUCLEOTIDE SEQUENCE [LARGE SCALE GENOMIC DNA]</scope>
    <source>
        <strain evidence="2 3">DSE2036</strain>
    </source>
</reference>
<evidence type="ECO:0000313" key="2">
    <source>
        <dbReference type="EMBL" id="PVH95665.1"/>
    </source>
</evidence>
<gene>
    <name evidence="2" type="ORF">DM02DRAFT_675355</name>
</gene>
<feature type="compositionally biased region" description="Low complexity" evidence="1">
    <location>
        <begin position="34"/>
        <end position="64"/>
    </location>
</feature>
<feature type="region of interest" description="Disordered" evidence="1">
    <location>
        <begin position="437"/>
        <end position="515"/>
    </location>
</feature>
<feature type="region of interest" description="Disordered" evidence="1">
    <location>
        <begin position="924"/>
        <end position="961"/>
    </location>
</feature>
<dbReference type="AlphaFoldDB" id="A0A2V1DCF4"/>
<feature type="compositionally biased region" description="Polar residues" evidence="1">
    <location>
        <begin position="560"/>
        <end position="569"/>
    </location>
</feature>
<feature type="compositionally biased region" description="Polar residues" evidence="1">
    <location>
        <begin position="22"/>
        <end position="31"/>
    </location>
</feature>
<feature type="compositionally biased region" description="Polar residues" evidence="1">
    <location>
        <begin position="856"/>
        <end position="867"/>
    </location>
</feature>
<feature type="compositionally biased region" description="Low complexity" evidence="1">
    <location>
        <begin position="893"/>
        <end position="902"/>
    </location>
</feature>
<dbReference type="PANTHER" id="PTHR38166:SF1">
    <property type="entry name" value="C2H2-TYPE DOMAIN-CONTAINING PROTEIN"/>
    <property type="match status" value="1"/>
</dbReference>
<proteinExistence type="predicted"/>
<feature type="compositionally biased region" description="Basic and acidic residues" evidence="1">
    <location>
        <begin position="437"/>
        <end position="451"/>
    </location>
</feature>
<dbReference type="OrthoDB" id="3799363at2759"/>
<feature type="compositionally biased region" description="Polar residues" evidence="1">
    <location>
        <begin position="929"/>
        <end position="939"/>
    </location>
</feature>
<name>A0A2V1DCF4_9PLEO</name>
<feature type="compositionally biased region" description="Basic residues" evidence="1">
    <location>
        <begin position="840"/>
        <end position="855"/>
    </location>
</feature>
<evidence type="ECO:0008006" key="4">
    <source>
        <dbReference type="Google" id="ProtNLM"/>
    </source>
</evidence>
<sequence length="1015" mass="113027">MNIIPARRSERTSPPDSGYKSDGSSQLSSEVAPSARYATRRPTSSSYSPSYRLSARSASPLPAAKFSPSVYRSDRSSRAPSHVVYPSYPMPPPPPTLPSISALSSLSPLSALSPLPSRVPTASSDSGYHSSYTPARSRNLNTHEEVVAWEFLEHGKHCDSCKDPMRTYRSCERLCSHGNLLAGQVDELLRISKEGKIQSIVDACYVNLGSQFEDLEKLLWTIDESTQDKAPFLQSAPRRGQIISSNRRSSTSHQPVIIEGKKDRQSKAYPMPTSKREHSYPDGKYTIVTVNSSSRKKSRPPKAFYEEMGRTGFSKRYIADSTYKRSSLENIRDDITKYEKPSVAPSRDLTPTAEDWFSSDDESIIAMKALRERTLDGPPIVRDYTTKYEELSVAKPHRDLDPKCEDHVSSDDESIIRREAPRMKSILKSPSVIVSDKKSKEVSFHEPKDESLVIEPPLDPSLIPVQSTELSPPPSLIVEEDPEPDSFSDQGLEDNRETQSISSVPSSSDIEAPEPEHVLGILSSAILQLKESLLRGIIDQATSEELTDGAEGSQKRARESTSPSSSQASDRPPHKRVRGKGRDPGDGGDGSGDDDDDSDPPKRNERRSPFGSSRRLKCPFYQREPEKYSRAACRGEGFADMAKLKDHIKRVHTQPLRCVRCWEDMPSEDAHVEHQQAETPCTKQPQPDDDRITQRTLKRLDFKKAPYAQAKDTEQKWRMMYKELFPNDPEAPSPYDQHGFTPRLEKVLYEALEEELTRELAPALEPILRRIKDRIPFIIQNCRQKLLRSSPDSIDTPNSVITVNSKGSGESSDSSSADFFRRREEETSSDSQAQNPKVSGRTRRLSTKAQGKRPQHYSSSPSAGSTTDEFRGAPHSSSPGSIVDSRATPPTPSSTLNPSDLSMAAEVNDPNYYLMSLPGSFPVTKDQDPSFSMPNTSTLNMSNQPQNSQYSSSMEPPNMTQDAEMYGLSSYLPPESNPEFSDGSIQHRYGDALPLFSDMDYAPDDFDPNLFFGGT</sequence>
<protein>
    <recommendedName>
        <fullName evidence="4">C2H2-type domain-containing protein</fullName>
    </recommendedName>
</protein>
<accession>A0A2V1DCF4</accession>
<feature type="compositionally biased region" description="Polar residues" evidence="1">
    <location>
        <begin position="790"/>
        <end position="806"/>
    </location>
</feature>
<feature type="compositionally biased region" description="Low complexity" evidence="1">
    <location>
        <begin position="940"/>
        <end position="953"/>
    </location>
</feature>
<feature type="region of interest" description="Disordered" evidence="1">
    <location>
        <begin position="1"/>
        <end position="87"/>
    </location>
</feature>
<feature type="compositionally biased region" description="Basic and acidic residues" evidence="1">
    <location>
        <begin position="599"/>
        <end position="608"/>
    </location>
</feature>
<evidence type="ECO:0000256" key="1">
    <source>
        <dbReference type="SAM" id="MobiDB-lite"/>
    </source>
</evidence>
<feature type="region of interest" description="Disordered" evidence="1">
    <location>
        <begin position="789"/>
        <end position="902"/>
    </location>
</feature>
<keyword evidence="3" id="KW-1185">Reference proteome</keyword>
<feature type="compositionally biased region" description="Polar residues" evidence="1">
    <location>
        <begin position="120"/>
        <end position="136"/>
    </location>
</feature>
<organism evidence="2 3">
    <name type="scientific">Periconia macrospinosa</name>
    <dbReference type="NCBI Taxonomy" id="97972"/>
    <lineage>
        <taxon>Eukaryota</taxon>
        <taxon>Fungi</taxon>
        <taxon>Dikarya</taxon>
        <taxon>Ascomycota</taxon>
        <taxon>Pezizomycotina</taxon>
        <taxon>Dothideomycetes</taxon>
        <taxon>Pleosporomycetidae</taxon>
        <taxon>Pleosporales</taxon>
        <taxon>Massarineae</taxon>
        <taxon>Periconiaceae</taxon>
        <taxon>Periconia</taxon>
    </lineage>
</organism>
<feature type="region of interest" description="Disordered" evidence="1">
    <location>
        <begin position="542"/>
        <end position="621"/>
    </location>
</feature>
<dbReference type="Proteomes" id="UP000244855">
    <property type="component" value="Unassembled WGS sequence"/>
</dbReference>